<feature type="coiled-coil region" evidence="1">
    <location>
        <begin position="394"/>
        <end position="491"/>
    </location>
</feature>
<proteinExistence type="predicted"/>
<protein>
    <submittedName>
        <fullName evidence="2">Chromosome partition protein Smc</fullName>
    </submittedName>
</protein>
<evidence type="ECO:0000313" key="3">
    <source>
        <dbReference type="Proteomes" id="UP000717585"/>
    </source>
</evidence>
<organism evidence="2 3">
    <name type="scientific">Carpediemonas membranifera</name>
    <dbReference type="NCBI Taxonomy" id="201153"/>
    <lineage>
        <taxon>Eukaryota</taxon>
        <taxon>Metamonada</taxon>
        <taxon>Carpediemonas-like organisms</taxon>
        <taxon>Carpediemonas</taxon>
    </lineage>
</organism>
<dbReference type="Proteomes" id="UP000717585">
    <property type="component" value="Unassembled WGS sequence"/>
</dbReference>
<dbReference type="EMBL" id="JAHDYR010000001">
    <property type="protein sequence ID" value="KAG9397521.1"/>
    <property type="molecule type" value="Genomic_DNA"/>
</dbReference>
<accession>A0A8J6C1F4</accession>
<keyword evidence="3" id="KW-1185">Reference proteome</keyword>
<sequence length="496" mass="57168">MTSSASPKNLPTLQELNSTIPLEAYQTVVIQRDTLEQQLHTTKDRYIRFMREMEERWEDDLHFKDQYERMRRMVEEKEQAITDQTCRMAELARHSDEIERKLSKARADLETVQEERQDRELEFKRRFREAQSQHQAMIQDFGDKATRELRAKDAEVEEARRAAELAERSLAKVQAELSVERQAASEKTVRMASQMSQKEADLDDLKHQLQARSAELQQLSTRLDRASSFETQANLLTDELRRVKSASEERVERAVRDARNDLEVSHLKEVSQLKIEIAQLKHEQSTVESIISNKTLIRSIETAVGSHMQRLSDDTGSAASQLKSATDEIIKATLAGVKEREQEATTQAMYTVEAQARLQHERQVQDLREKFSEELRTAVTQAREECERRSQGREAQLSAEVKRLAEVAEAAQQRYIDATNQVHELESRLQLASQEHSRLQLELTAARADLADRQRTVGELNSKLRDAEGRLQELGAELEGKRRQLEEARARERGNG</sequence>
<reference evidence="2" key="1">
    <citation type="submission" date="2021-05" db="EMBL/GenBank/DDBJ databases">
        <title>A free-living protist that lacks canonical eukaryotic 1 DNA replication and segregation systems.</title>
        <authorList>
            <person name="Salas-Leiva D.E."/>
            <person name="Tromer E.C."/>
            <person name="Curtis B.A."/>
            <person name="Jerlstrom-Hultqvist J."/>
            <person name="Kolisko M."/>
            <person name="Yi Z."/>
            <person name="Salas-Leiva J.S."/>
            <person name="Gallot-Lavallee L."/>
            <person name="Kops G.J.P.L."/>
            <person name="Archibald J.M."/>
            <person name="Simpson A.G.B."/>
            <person name="Roger A.J."/>
        </authorList>
    </citation>
    <scope>NUCLEOTIDE SEQUENCE</scope>
    <source>
        <strain evidence="2">BICM</strain>
    </source>
</reference>
<evidence type="ECO:0000313" key="2">
    <source>
        <dbReference type="EMBL" id="KAG9397521.1"/>
    </source>
</evidence>
<name>A0A8J6C1F4_9EUKA</name>
<evidence type="ECO:0000256" key="1">
    <source>
        <dbReference type="SAM" id="Coils"/>
    </source>
</evidence>
<gene>
    <name evidence="2" type="ORF">J8273_0651</name>
</gene>
<keyword evidence="1" id="KW-0175">Coiled coil</keyword>
<comment type="caution">
    <text evidence="2">The sequence shown here is derived from an EMBL/GenBank/DDBJ whole genome shotgun (WGS) entry which is preliminary data.</text>
</comment>
<dbReference type="AlphaFoldDB" id="A0A8J6C1F4"/>
<feature type="coiled-coil region" evidence="1">
    <location>
        <begin position="88"/>
        <end position="222"/>
    </location>
</feature>